<dbReference type="Pfam" id="PF00717">
    <property type="entry name" value="Peptidase_S24"/>
    <property type="match status" value="1"/>
</dbReference>
<evidence type="ECO:0000313" key="5">
    <source>
        <dbReference type="EMBL" id="TWR25965.1"/>
    </source>
</evidence>
<accession>A0A563U3Q8</accession>
<protein>
    <submittedName>
        <fullName evidence="5">LexA family transcriptional regulator</fullName>
    </submittedName>
</protein>
<keyword evidence="2" id="KW-0238">DNA-binding</keyword>
<dbReference type="InterPro" id="IPR039418">
    <property type="entry name" value="LexA-like"/>
</dbReference>
<dbReference type="PANTHER" id="PTHR40661">
    <property type="match status" value="1"/>
</dbReference>
<dbReference type="InterPro" id="IPR010982">
    <property type="entry name" value="Lambda_DNA-bd_dom_sf"/>
</dbReference>
<keyword evidence="3" id="KW-0804">Transcription</keyword>
<keyword evidence="6" id="KW-1185">Reference proteome</keyword>
<comment type="caution">
    <text evidence="5">The sequence shown here is derived from an EMBL/GenBank/DDBJ whole genome shotgun (WGS) entry which is preliminary data.</text>
</comment>
<dbReference type="PANTHER" id="PTHR40661:SF3">
    <property type="entry name" value="FELS-1 PROPHAGE TRANSCRIPTIONAL REGULATOR"/>
    <property type="match status" value="1"/>
</dbReference>
<name>A0A563U3Q8_9SPHI</name>
<sequence>MSKISSNIKFLRKKKGLTQQQFADQVGIKRSLVGAYEEERAEPKYELLKQLAIFFDVSIDDFINETIDDKWAPKPKGNPANLRVLSISVDKDDNENIELVPMKASAGYLNGYADPEFVAQLPKFYLPMFKQGTYRAFEIKGDSMLPLQSGTIIVGEYQENWSDVKVGETYVFITKSDGVVYKRAGNKYKEGRKLKLISDNTVYDPYEIDAEDLLEVWKAKAYISTHLPQPTPEPTMESLTSMMAQMQRSIANLNNKDVN</sequence>
<dbReference type="SUPFAM" id="SSF51306">
    <property type="entry name" value="LexA/Signal peptidase"/>
    <property type="match status" value="1"/>
</dbReference>
<dbReference type="Pfam" id="PF01381">
    <property type="entry name" value="HTH_3"/>
    <property type="match status" value="1"/>
</dbReference>
<feature type="domain" description="HTH cro/C1-type" evidence="4">
    <location>
        <begin position="8"/>
        <end position="62"/>
    </location>
</feature>
<dbReference type="GO" id="GO:0003677">
    <property type="term" value="F:DNA binding"/>
    <property type="evidence" value="ECO:0007669"/>
    <property type="project" value="UniProtKB-KW"/>
</dbReference>
<dbReference type="Gene3D" id="2.10.109.10">
    <property type="entry name" value="Umud Fragment, subunit A"/>
    <property type="match status" value="1"/>
</dbReference>
<dbReference type="CDD" id="cd06529">
    <property type="entry name" value="S24_LexA-like"/>
    <property type="match status" value="1"/>
</dbReference>
<dbReference type="OrthoDB" id="3831186at2"/>
<keyword evidence="1" id="KW-0805">Transcription regulation</keyword>
<reference evidence="5 6" key="1">
    <citation type="submission" date="2019-07" db="EMBL/GenBank/DDBJ databases">
        <authorList>
            <person name="Kim J."/>
        </authorList>
    </citation>
    <scope>NUCLEOTIDE SEQUENCE [LARGE SCALE GENOMIC DNA]</scope>
    <source>
        <strain evidence="5 6">MJ1a</strain>
    </source>
</reference>
<dbReference type="SUPFAM" id="SSF47413">
    <property type="entry name" value="lambda repressor-like DNA-binding domains"/>
    <property type="match status" value="1"/>
</dbReference>
<dbReference type="InterPro" id="IPR001387">
    <property type="entry name" value="Cro/C1-type_HTH"/>
</dbReference>
<dbReference type="RefSeq" id="WP_146270933.1">
    <property type="nucleotide sequence ID" value="NZ_VOEI01000003.1"/>
</dbReference>
<evidence type="ECO:0000313" key="6">
    <source>
        <dbReference type="Proteomes" id="UP000318010"/>
    </source>
</evidence>
<evidence type="ECO:0000256" key="2">
    <source>
        <dbReference type="ARBA" id="ARBA00023125"/>
    </source>
</evidence>
<dbReference type="InterPro" id="IPR036286">
    <property type="entry name" value="LexA/Signal_pep-like_sf"/>
</dbReference>
<proteinExistence type="predicted"/>
<dbReference type="AlphaFoldDB" id="A0A563U3Q8"/>
<dbReference type="Proteomes" id="UP000318010">
    <property type="component" value="Unassembled WGS sequence"/>
</dbReference>
<dbReference type="InterPro" id="IPR015927">
    <property type="entry name" value="Peptidase_S24_S26A/B/C"/>
</dbReference>
<dbReference type="EMBL" id="VOEI01000003">
    <property type="protein sequence ID" value="TWR25965.1"/>
    <property type="molecule type" value="Genomic_DNA"/>
</dbReference>
<dbReference type="Gene3D" id="1.10.260.40">
    <property type="entry name" value="lambda repressor-like DNA-binding domains"/>
    <property type="match status" value="1"/>
</dbReference>
<evidence type="ECO:0000259" key="4">
    <source>
        <dbReference type="PROSITE" id="PS50943"/>
    </source>
</evidence>
<dbReference type="CDD" id="cd00093">
    <property type="entry name" value="HTH_XRE"/>
    <property type="match status" value="1"/>
</dbReference>
<evidence type="ECO:0000256" key="3">
    <source>
        <dbReference type="ARBA" id="ARBA00023163"/>
    </source>
</evidence>
<dbReference type="SMART" id="SM00530">
    <property type="entry name" value="HTH_XRE"/>
    <property type="match status" value="1"/>
</dbReference>
<dbReference type="PROSITE" id="PS50943">
    <property type="entry name" value="HTH_CROC1"/>
    <property type="match status" value="1"/>
</dbReference>
<evidence type="ECO:0000256" key="1">
    <source>
        <dbReference type="ARBA" id="ARBA00023015"/>
    </source>
</evidence>
<gene>
    <name evidence="5" type="ORF">FPZ42_10030</name>
</gene>
<organism evidence="5 6">
    <name type="scientific">Mucilaginibacter achroorhodeus</name>
    <dbReference type="NCBI Taxonomy" id="2599294"/>
    <lineage>
        <taxon>Bacteria</taxon>
        <taxon>Pseudomonadati</taxon>
        <taxon>Bacteroidota</taxon>
        <taxon>Sphingobacteriia</taxon>
        <taxon>Sphingobacteriales</taxon>
        <taxon>Sphingobacteriaceae</taxon>
        <taxon>Mucilaginibacter</taxon>
    </lineage>
</organism>